<evidence type="ECO:0000313" key="2">
    <source>
        <dbReference type="EMBL" id="KAF2649644.1"/>
    </source>
</evidence>
<organism evidence="2 3">
    <name type="scientific">Lophiostoma macrostomum CBS 122681</name>
    <dbReference type="NCBI Taxonomy" id="1314788"/>
    <lineage>
        <taxon>Eukaryota</taxon>
        <taxon>Fungi</taxon>
        <taxon>Dikarya</taxon>
        <taxon>Ascomycota</taxon>
        <taxon>Pezizomycotina</taxon>
        <taxon>Dothideomycetes</taxon>
        <taxon>Pleosporomycetidae</taxon>
        <taxon>Pleosporales</taxon>
        <taxon>Lophiostomataceae</taxon>
        <taxon>Lophiostoma</taxon>
    </lineage>
</organism>
<dbReference type="Proteomes" id="UP000799324">
    <property type="component" value="Unassembled WGS sequence"/>
</dbReference>
<feature type="chain" id="PRO_5025518291" description="Secreted protein" evidence="1">
    <location>
        <begin position="18"/>
        <end position="226"/>
    </location>
</feature>
<dbReference type="AlphaFoldDB" id="A0A6A6STW8"/>
<protein>
    <recommendedName>
        <fullName evidence="4">Secreted protein</fullName>
    </recommendedName>
</protein>
<accession>A0A6A6STW8</accession>
<reference evidence="2" key="1">
    <citation type="journal article" date="2020" name="Stud. Mycol.">
        <title>101 Dothideomycetes genomes: a test case for predicting lifestyles and emergence of pathogens.</title>
        <authorList>
            <person name="Haridas S."/>
            <person name="Albert R."/>
            <person name="Binder M."/>
            <person name="Bloem J."/>
            <person name="Labutti K."/>
            <person name="Salamov A."/>
            <person name="Andreopoulos B."/>
            <person name="Baker S."/>
            <person name="Barry K."/>
            <person name="Bills G."/>
            <person name="Bluhm B."/>
            <person name="Cannon C."/>
            <person name="Castanera R."/>
            <person name="Culley D."/>
            <person name="Daum C."/>
            <person name="Ezra D."/>
            <person name="Gonzalez J."/>
            <person name="Henrissat B."/>
            <person name="Kuo A."/>
            <person name="Liang C."/>
            <person name="Lipzen A."/>
            <person name="Lutzoni F."/>
            <person name="Magnuson J."/>
            <person name="Mondo S."/>
            <person name="Nolan M."/>
            <person name="Ohm R."/>
            <person name="Pangilinan J."/>
            <person name="Park H.-J."/>
            <person name="Ramirez L."/>
            <person name="Alfaro M."/>
            <person name="Sun H."/>
            <person name="Tritt A."/>
            <person name="Yoshinaga Y."/>
            <person name="Zwiers L.-H."/>
            <person name="Turgeon B."/>
            <person name="Goodwin S."/>
            <person name="Spatafora J."/>
            <person name="Crous P."/>
            <person name="Grigoriev I."/>
        </authorList>
    </citation>
    <scope>NUCLEOTIDE SEQUENCE</scope>
    <source>
        <strain evidence="2">CBS 122681</strain>
    </source>
</reference>
<keyword evidence="1" id="KW-0732">Signal</keyword>
<dbReference type="OrthoDB" id="3688572at2759"/>
<proteinExistence type="predicted"/>
<dbReference type="EMBL" id="MU004484">
    <property type="protein sequence ID" value="KAF2649644.1"/>
    <property type="molecule type" value="Genomic_DNA"/>
</dbReference>
<feature type="signal peptide" evidence="1">
    <location>
        <begin position="1"/>
        <end position="17"/>
    </location>
</feature>
<name>A0A6A6STW8_9PLEO</name>
<evidence type="ECO:0000256" key="1">
    <source>
        <dbReference type="SAM" id="SignalP"/>
    </source>
</evidence>
<gene>
    <name evidence="2" type="ORF">K491DRAFT_762267</name>
</gene>
<sequence length="226" mass="24555">MNLQILFTAGLAALVTAMPSGTSSNWKQGQNLTTRGEQTVRIVVGGISQIVGPLEDGPLYGAIYTALDSLCPQGSSHCKLQTEGQAEVNIRFKSPQDILTAPMAVRIERSNHETEQIRRLLIGTVTGSVEAMVTESNKMDDKNCKEIWLGPKFQSGYFKSCTISNYIGVTTTDRVNIMDVHFLSVDDHGKWDCPGTIDSIQDKAKSLQDEYGQALGGPVTLETACI</sequence>
<evidence type="ECO:0000313" key="3">
    <source>
        <dbReference type="Proteomes" id="UP000799324"/>
    </source>
</evidence>
<evidence type="ECO:0008006" key="4">
    <source>
        <dbReference type="Google" id="ProtNLM"/>
    </source>
</evidence>
<keyword evidence="3" id="KW-1185">Reference proteome</keyword>